<gene>
    <name evidence="1" type="ORF">Syun_012439</name>
</gene>
<name>A0AAP0K084_9MAGN</name>
<accession>A0AAP0K084</accession>
<protein>
    <submittedName>
        <fullName evidence="1">Uncharacterized protein</fullName>
    </submittedName>
</protein>
<evidence type="ECO:0000313" key="1">
    <source>
        <dbReference type="EMBL" id="KAK9143039.1"/>
    </source>
</evidence>
<dbReference type="AlphaFoldDB" id="A0AAP0K084"/>
<reference evidence="1 2" key="1">
    <citation type="submission" date="2024-01" db="EMBL/GenBank/DDBJ databases">
        <title>Genome assemblies of Stephania.</title>
        <authorList>
            <person name="Yang L."/>
        </authorList>
    </citation>
    <scope>NUCLEOTIDE SEQUENCE [LARGE SCALE GENOMIC DNA]</scope>
    <source>
        <strain evidence="1">YNDBR</strain>
        <tissue evidence="1">Leaf</tissue>
    </source>
</reference>
<evidence type="ECO:0000313" key="2">
    <source>
        <dbReference type="Proteomes" id="UP001420932"/>
    </source>
</evidence>
<dbReference type="EMBL" id="JBBNAF010000005">
    <property type="protein sequence ID" value="KAK9143039.1"/>
    <property type="molecule type" value="Genomic_DNA"/>
</dbReference>
<dbReference type="Proteomes" id="UP001420932">
    <property type="component" value="Unassembled WGS sequence"/>
</dbReference>
<organism evidence="1 2">
    <name type="scientific">Stephania yunnanensis</name>
    <dbReference type="NCBI Taxonomy" id="152371"/>
    <lineage>
        <taxon>Eukaryota</taxon>
        <taxon>Viridiplantae</taxon>
        <taxon>Streptophyta</taxon>
        <taxon>Embryophyta</taxon>
        <taxon>Tracheophyta</taxon>
        <taxon>Spermatophyta</taxon>
        <taxon>Magnoliopsida</taxon>
        <taxon>Ranunculales</taxon>
        <taxon>Menispermaceae</taxon>
        <taxon>Menispermoideae</taxon>
        <taxon>Cissampelideae</taxon>
        <taxon>Stephania</taxon>
    </lineage>
</organism>
<keyword evidence="2" id="KW-1185">Reference proteome</keyword>
<proteinExistence type="predicted"/>
<comment type="caution">
    <text evidence="1">The sequence shown here is derived from an EMBL/GenBank/DDBJ whole genome shotgun (WGS) entry which is preliminary data.</text>
</comment>
<sequence>MWCKYQKNWIRQSRDEENNVLCRHSRCKDVPTATIHAPMTWNEGRCKDMNNLI</sequence>